<accession>A0ABU7FY34</accession>
<dbReference type="NCBIfam" id="NF033542">
    <property type="entry name" value="transpos_IS110"/>
    <property type="match status" value="1"/>
</dbReference>
<dbReference type="PANTHER" id="PTHR33055:SF15">
    <property type="entry name" value="TRANSPOSASE-RELATED"/>
    <property type="match status" value="1"/>
</dbReference>
<keyword evidence="4" id="KW-1185">Reference proteome</keyword>
<feature type="domain" description="Transposase IS116/IS110/IS902 C-terminal" evidence="2">
    <location>
        <begin position="255"/>
        <end position="296"/>
    </location>
</feature>
<dbReference type="PANTHER" id="PTHR33055">
    <property type="entry name" value="TRANSPOSASE FOR INSERTION SEQUENCE ELEMENT IS1111A"/>
    <property type="match status" value="1"/>
</dbReference>
<protein>
    <submittedName>
        <fullName evidence="3">IS110 family transposase</fullName>
    </submittedName>
</protein>
<proteinExistence type="predicted"/>
<reference evidence="3" key="1">
    <citation type="submission" date="2024-01" db="EMBL/GenBank/DDBJ databases">
        <title>First draft genome sequence data of TA4-1, the type strain of Gram-positive actinobacterium Streptomyces chiangmaiensis.</title>
        <authorList>
            <person name="Yasawong M."/>
            <person name="Nantapong N."/>
        </authorList>
    </citation>
    <scope>NUCLEOTIDE SEQUENCE</scope>
    <source>
        <strain evidence="3">TA4-1</strain>
    </source>
</reference>
<comment type="caution">
    <text evidence="3">The sequence shown here is derived from an EMBL/GenBank/DDBJ whole genome shotgun (WGS) entry which is preliminary data.</text>
</comment>
<name>A0ABU7FY34_9ACTN</name>
<dbReference type="Proteomes" id="UP001333996">
    <property type="component" value="Unassembled WGS sequence"/>
</dbReference>
<dbReference type="EMBL" id="JAYWVC010000637">
    <property type="protein sequence ID" value="MED7829001.1"/>
    <property type="molecule type" value="Genomic_DNA"/>
</dbReference>
<feature type="domain" description="Transposase IS110-like N-terminal" evidence="1">
    <location>
        <begin position="9"/>
        <end position="158"/>
    </location>
</feature>
<evidence type="ECO:0000259" key="2">
    <source>
        <dbReference type="Pfam" id="PF02371"/>
    </source>
</evidence>
<sequence length="296" mass="32698">MDVLHERCAGVDISKKDAKACIRTPSTKRRGSFTTETTTWGSTTNAVLALRDHLRAAQVTLVVIEATSDYWKPYYYVLAEDLNVILVNARQVKNLPGRETDVSDAAWLAQLGAHGLVRPSFVPPQPVRELRDLTRARTTITRERGRVVQRLEKLLEDTGIKLSAVASDIMGVSGQAMLEALIAAERDPQVLAELAKGKLRNKIPELTEALTGRFREHHAFLVRLYLDQYDRLTAMIDQVTGRIEEAMAPFRGALDLLDTIPGINQATAEVIIAETDGDMARFASAKHLASWAGVCP</sequence>
<dbReference type="Pfam" id="PF02371">
    <property type="entry name" value="Transposase_20"/>
    <property type="match status" value="1"/>
</dbReference>
<dbReference type="InterPro" id="IPR047650">
    <property type="entry name" value="Transpos_IS110"/>
</dbReference>
<dbReference type="RefSeq" id="WP_329513289.1">
    <property type="nucleotide sequence ID" value="NZ_JAYWVC010000637.1"/>
</dbReference>
<dbReference type="InterPro" id="IPR003346">
    <property type="entry name" value="Transposase_20"/>
</dbReference>
<dbReference type="InterPro" id="IPR002525">
    <property type="entry name" value="Transp_IS110-like_N"/>
</dbReference>
<dbReference type="Pfam" id="PF01548">
    <property type="entry name" value="DEDD_Tnp_IS110"/>
    <property type="match status" value="1"/>
</dbReference>
<evidence type="ECO:0000313" key="3">
    <source>
        <dbReference type="EMBL" id="MED7829001.1"/>
    </source>
</evidence>
<organism evidence="3 4">
    <name type="scientific">Streptomyces chiangmaiensis</name>
    <dbReference type="NCBI Taxonomy" id="766497"/>
    <lineage>
        <taxon>Bacteria</taxon>
        <taxon>Bacillati</taxon>
        <taxon>Actinomycetota</taxon>
        <taxon>Actinomycetes</taxon>
        <taxon>Kitasatosporales</taxon>
        <taxon>Streptomycetaceae</taxon>
        <taxon>Streptomyces</taxon>
    </lineage>
</organism>
<evidence type="ECO:0000259" key="1">
    <source>
        <dbReference type="Pfam" id="PF01548"/>
    </source>
</evidence>
<feature type="non-terminal residue" evidence="3">
    <location>
        <position position="296"/>
    </location>
</feature>
<gene>
    <name evidence="3" type="ORF">VXC91_46115</name>
</gene>
<evidence type="ECO:0000313" key="4">
    <source>
        <dbReference type="Proteomes" id="UP001333996"/>
    </source>
</evidence>